<organism evidence="1 2">
    <name type="scientific">Paenibacillus curdlanolyticus YK9</name>
    <dbReference type="NCBI Taxonomy" id="717606"/>
    <lineage>
        <taxon>Bacteria</taxon>
        <taxon>Bacillati</taxon>
        <taxon>Bacillota</taxon>
        <taxon>Bacilli</taxon>
        <taxon>Bacillales</taxon>
        <taxon>Paenibacillaceae</taxon>
        <taxon>Paenibacillus</taxon>
    </lineage>
</organism>
<proteinExistence type="predicted"/>
<evidence type="ECO:0000313" key="2">
    <source>
        <dbReference type="Proteomes" id="UP000005387"/>
    </source>
</evidence>
<dbReference type="Proteomes" id="UP000005387">
    <property type="component" value="Unassembled WGS sequence"/>
</dbReference>
<dbReference type="AlphaFoldDB" id="E0I4J6"/>
<dbReference type="STRING" id="717606.PaecuDRAFT_0038"/>
<dbReference type="eggNOG" id="ENOG5033XBM">
    <property type="taxonomic scope" value="Bacteria"/>
</dbReference>
<protein>
    <submittedName>
        <fullName evidence="1">Uncharacterized protein</fullName>
    </submittedName>
</protein>
<sequence length="206" mass="23203">MNNETMNELNGMNDAEAQQKWDELVKGVLHNGQVALQSNFGKVEGQVLHHDNYGPIFIYQVQDSSDNGYVCGFFLRELLTRFQSNEDPSDWMASFYFELMKTEGGRPLPEPPSTEEEAKALIDKALVPHCISVVKEEFAPEEVHAGLAMNEEYGPVFETGFPSIVDGNNVCAFPLHLLFTQLLLNRDPADVLLQGLYKIREEHGLE</sequence>
<keyword evidence="2" id="KW-1185">Reference proteome</keyword>
<dbReference type="EMBL" id="AEDD01000001">
    <property type="protein sequence ID" value="EFM12527.1"/>
    <property type="molecule type" value="Genomic_DNA"/>
</dbReference>
<evidence type="ECO:0000313" key="1">
    <source>
        <dbReference type="EMBL" id="EFM12527.1"/>
    </source>
</evidence>
<accession>E0I4J6</accession>
<dbReference type="OrthoDB" id="2654042at2"/>
<dbReference type="RefSeq" id="WP_006036056.1">
    <property type="nucleotide sequence ID" value="NZ_AEDD01000001.1"/>
</dbReference>
<name>E0I4J6_9BACL</name>
<gene>
    <name evidence="1" type="ORF">PaecuDRAFT_0038</name>
</gene>
<reference evidence="1 2" key="1">
    <citation type="submission" date="2010-07" db="EMBL/GenBank/DDBJ databases">
        <title>The draft genome of Paenibacillus curdlanolyticus YK9.</title>
        <authorList>
            <consortium name="US DOE Joint Genome Institute (JGI-PGF)"/>
            <person name="Lucas S."/>
            <person name="Copeland A."/>
            <person name="Lapidus A."/>
            <person name="Cheng J.-F."/>
            <person name="Bruce D."/>
            <person name="Goodwin L."/>
            <person name="Pitluck S."/>
            <person name="Land M.L."/>
            <person name="Hauser L."/>
            <person name="Chang Y.-J."/>
            <person name="Jeffries C."/>
            <person name="Anderson I.J."/>
            <person name="Johnson E."/>
            <person name="Loganathan U."/>
            <person name="Mulhopadhyay B."/>
            <person name="Kyrpides N."/>
            <person name="Woyke T.J."/>
        </authorList>
    </citation>
    <scope>NUCLEOTIDE SEQUENCE [LARGE SCALE GENOMIC DNA]</scope>
    <source>
        <strain evidence="1 2">YK9</strain>
    </source>
</reference>